<dbReference type="SUPFAM" id="SSF143865">
    <property type="entry name" value="CorA soluble domain-like"/>
    <property type="match status" value="1"/>
</dbReference>
<gene>
    <name evidence="2" type="ORF">REJC140_02548</name>
</gene>
<feature type="region of interest" description="Disordered" evidence="1">
    <location>
        <begin position="68"/>
        <end position="87"/>
    </location>
</feature>
<dbReference type="Gene3D" id="3.30.460.20">
    <property type="entry name" value="CorA soluble domain-like"/>
    <property type="match status" value="1"/>
</dbReference>
<comment type="caution">
    <text evidence="2">The sequence shown here is derived from an EMBL/GenBank/DDBJ whole genome shotgun (WGS) entry which is preliminary data.</text>
</comment>
<evidence type="ECO:0000313" key="2">
    <source>
        <dbReference type="EMBL" id="CAD7027812.1"/>
    </source>
</evidence>
<protein>
    <submittedName>
        <fullName evidence="2">Magnesium and cobalt transport protein CorA</fullName>
    </submittedName>
</protein>
<proteinExistence type="predicted"/>
<sequence>MVLVASFVYRKGKRCEPVPTDGTLPFLGKRDFVWIGLHEPVAAEIEGLARTFGLHELAVEDALNSISSAPAGSDPVSQLAERPHSSQ</sequence>
<organism evidence="2 3">
    <name type="scientific">Pseudorhizobium endolithicum</name>
    <dbReference type="NCBI Taxonomy" id="1191678"/>
    <lineage>
        <taxon>Bacteria</taxon>
        <taxon>Pseudomonadati</taxon>
        <taxon>Pseudomonadota</taxon>
        <taxon>Alphaproteobacteria</taxon>
        <taxon>Hyphomicrobiales</taxon>
        <taxon>Rhizobiaceae</taxon>
        <taxon>Rhizobium/Agrobacterium group</taxon>
        <taxon>Pseudorhizobium</taxon>
    </lineage>
</organism>
<dbReference type="RefSeq" id="WP_142591758.1">
    <property type="nucleotide sequence ID" value="NZ_CABFWF030000006.1"/>
</dbReference>
<name>A0ABM8PG10_9HYPH</name>
<dbReference type="EMBL" id="CABFWF030000006">
    <property type="protein sequence ID" value="CAD7027812.1"/>
    <property type="molecule type" value="Genomic_DNA"/>
</dbReference>
<evidence type="ECO:0000256" key="1">
    <source>
        <dbReference type="SAM" id="MobiDB-lite"/>
    </source>
</evidence>
<evidence type="ECO:0000313" key="3">
    <source>
        <dbReference type="Proteomes" id="UP000606921"/>
    </source>
</evidence>
<reference evidence="2 3" key="1">
    <citation type="submission" date="2020-11" db="EMBL/GenBank/DDBJ databases">
        <authorList>
            <person name="Lassalle F."/>
        </authorList>
    </citation>
    <scope>NUCLEOTIDE SEQUENCE [LARGE SCALE GENOMIC DNA]</scope>
    <source>
        <strain evidence="2 3">JC140</strain>
    </source>
</reference>
<accession>A0ABM8PG10</accession>
<dbReference type="Proteomes" id="UP000606921">
    <property type="component" value="Unassembled WGS sequence"/>
</dbReference>
<dbReference type="InterPro" id="IPR045861">
    <property type="entry name" value="CorA_cytoplasmic_dom"/>
</dbReference>
<keyword evidence="3" id="KW-1185">Reference proteome</keyword>